<organism evidence="2 3">
    <name type="scientific">Kribbella pittospori</name>
    <dbReference type="NCBI Taxonomy" id="722689"/>
    <lineage>
        <taxon>Bacteria</taxon>
        <taxon>Bacillati</taxon>
        <taxon>Actinomycetota</taxon>
        <taxon>Actinomycetes</taxon>
        <taxon>Propionibacteriales</taxon>
        <taxon>Kribbellaceae</taxon>
        <taxon>Kribbella</taxon>
    </lineage>
</organism>
<dbReference type="RefSeq" id="WP_131362018.1">
    <property type="nucleotide sequence ID" value="NZ_SJKB01000010.1"/>
</dbReference>
<gene>
    <name evidence="2" type="ORF">E0H73_30365</name>
</gene>
<dbReference type="OrthoDB" id="657282at2"/>
<evidence type="ECO:0000313" key="3">
    <source>
        <dbReference type="Proteomes" id="UP000291144"/>
    </source>
</evidence>
<protein>
    <submittedName>
        <fullName evidence="2">ScyD/ScyE family protein</fullName>
    </submittedName>
</protein>
<accession>A0A4R0KCV4</accession>
<proteinExistence type="predicted"/>
<comment type="caution">
    <text evidence="2">The sequence shown here is derived from an EMBL/GenBank/DDBJ whole genome shotgun (WGS) entry which is preliminary data.</text>
</comment>
<keyword evidence="1" id="KW-0732">Signal</keyword>
<evidence type="ECO:0000313" key="2">
    <source>
        <dbReference type="EMBL" id="TCC57669.1"/>
    </source>
</evidence>
<dbReference type="EMBL" id="SJKB01000010">
    <property type="protein sequence ID" value="TCC57669.1"/>
    <property type="molecule type" value="Genomic_DNA"/>
</dbReference>
<dbReference type="InterPro" id="IPR006311">
    <property type="entry name" value="TAT_signal"/>
</dbReference>
<dbReference type="AlphaFoldDB" id="A0A4R0KCV4"/>
<feature type="chain" id="PRO_5020804879" evidence="1">
    <location>
        <begin position="28"/>
        <end position="338"/>
    </location>
</feature>
<dbReference type="Proteomes" id="UP000291144">
    <property type="component" value="Unassembled WGS sequence"/>
</dbReference>
<dbReference type="PROSITE" id="PS51318">
    <property type="entry name" value="TAT"/>
    <property type="match status" value="1"/>
</dbReference>
<dbReference type="NCBIfam" id="NF033206">
    <property type="entry name" value="ScyE_fam"/>
    <property type="match status" value="1"/>
</dbReference>
<evidence type="ECO:0000256" key="1">
    <source>
        <dbReference type="SAM" id="SignalP"/>
    </source>
</evidence>
<dbReference type="InterPro" id="IPR048031">
    <property type="entry name" value="ScyD/ScyE-like"/>
</dbReference>
<dbReference type="SUPFAM" id="SSF63829">
    <property type="entry name" value="Calcium-dependent phosphotriesterase"/>
    <property type="match status" value="1"/>
</dbReference>
<reference evidence="2 3" key="1">
    <citation type="submission" date="2019-02" db="EMBL/GenBank/DDBJ databases">
        <title>Kribbella capetownensis sp. nov. and Kribbella speibonae sp. nov., isolated from soil.</title>
        <authorList>
            <person name="Curtis S.M."/>
            <person name="Norton I."/>
            <person name="Everest G.J."/>
            <person name="Meyers P.R."/>
        </authorList>
    </citation>
    <scope>NUCLEOTIDE SEQUENCE [LARGE SCALE GENOMIC DNA]</scope>
    <source>
        <strain evidence="2 3">NRRL B-24813</strain>
    </source>
</reference>
<name>A0A4R0KCV4_9ACTN</name>
<sequence length="338" mass="35426">MSATRRIALSIAAFVLAAGVIAPTASAHDRRGPSVTRLATFGSGGFVTGSTIGPDGAVYVTDGDAGSVKRINRRNGHVTTYATGLPRKALPDAIGGPVDIAFVGRTAYVLVTLVSGKAFGQPFGNSADKNGIYRLNRNGSFTLVADIGQWSVDNPPVPAFFIDTGVQYAMEIYHGRFLVTDGHHNRVLSVTRHGSIKQIATFGNQVPTGLEVTKGHVFITQLGPNPHVPATGRVLELRRGADPRVVAAGASMLIDVERGPGGKLFALSQGQWDGVGEGSPALPNTGRLVVVKHNGTLAPVTDGRGRELVLDRPTAMEFVGNTAYVVAINGVVYKVSNL</sequence>
<dbReference type="InterPro" id="IPR015943">
    <property type="entry name" value="WD40/YVTN_repeat-like_dom_sf"/>
</dbReference>
<feature type="signal peptide" evidence="1">
    <location>
        <begin position="1"/>
        <end position="27"/>
    </location>
</feature>
<dbReference type="Gene3D" id="2.130.10.10">
    <property type="entry name" value="YVTN repeat-like/Quinoprotein amine dehydrogenase"/>
    <property type="match status" value="1"/>
</dbReference>
<keyword evidence="3" id="KW-1185">Reference proteome</keyword>